<feature type="compositionally biased region" description="Basic residues" evidence="4">
    <location>
        <begin position="75"/>
        <end position="84"/>
    </location>
</feature>
<comment type="caution">
    <text evidence="6">The sequence shown here is derived from an EMBL/GenBank/DDBJ whole genome shotgun (WGS) entry which is preliminary data.</text>
</comment>
<feature type="compositionally biased region" description="Polar residues" evidence="4">
    <location>
        <begin position="191"/>
        <end position="207"/>
    </location>
</feature>
<dbReference type="Proteomes" id="UP001151760">
    <property type="component" value="Unassembled WGS sequence"/>
</dbReference>
<dbReference type="PROSITE" id="PS50158">
    <property type="entry name" value="ZF_CCHC"/>
    <property type="match status" value="2"/>
</dbReference>
<dbReference type="CDD" id="cd00303">
    <property type="entry name" value="retropepsin_like"/>
    <property type="match status" value="1"/>
</dbReference>
<keyword evidence="6" id="KW-0548">Nucleotidyltransferase</keyword>
<evidence type="ECO:0000256" key="2">
    <source>
        <dbReference type="ARBA" id="ARBA00023125"/>
    </source>
</evidence>
<dbReference type="GO" id="GO:0003964">
    <property type="term" value="F:RNA-directed DNA polymerase activity"/>
    <property type="evidence" value="ECO:0007669"/>
    <property type="project" value="UniProtKB-KW"/>
</dbReference>
<feature type="region of interest" description="Disordered" evidence="4">
    <location>
        <begin position="165"/>
        <end position="207"/>
    </location>
</feature>
<dbReference type="SMART" id="SM00343">
    <property type="entry name" value="ZnF_C2HC"/>
    <property type="match status" value="2"/>
</dbReference>
<sequence length="620" mass="69203">MSTINQGMSVEEIERVVAQRVANAIEAITIYKTKTNMARKSMSQTERQEDKVAENASNKRKWEGNHNGSSSQQNKGHKVPRAHTTRPISKKAYAGSLPLCNQCKFHHNRPCTVKCGNCKKSECPIVKFQKRVDMIHGGVRASKPKTMQDAIEFITKLIDKKISTPVERQAENKRKLDNTSKNNQNQQQPNKRSSTNANTANNQRGTKASQKATCYECGNQGHYKNDCPERKNQNHENQTGGQKPTCYECRAQGHFKRDCPKLKNNNRGNQGGNGNASVKVYAVGRAGTNPDSNVITGTFLLNNRYASVLSNTGVNRSFMSTAFSSQIDITPFTLDHYYDVELANGRIIGLNAIIWGCTLNFLNHPFNIDLMPIELGSLDVIIGMDWLAKYQAVIICDVKIVCIPSGNETLIICGDGSDRENETRLNIISCTKTQKYMLKGCPIFLAHVTTKETEDKSKEKQLEDVLIVRNFPELFPEDLIVGPTDGTIRQGLHKTQFLTLGSSGLVCQEEGWIFLNVHRLPRAEQADGKELLSYSKGIDISYLSKYKGSSQKLCSAPILALPEESEEFIAYYDASIKGLGVVLMKREKAIAYASRQLKIHEKNYTTHDLELGAIVFALKI</sequence>
<keyword evidence="6" id="KW-0808">Transferase</keyword>
<dbReference type="Pfam" id="PF00098">
    <property type="entry name" value="zf-CCHC"/>
    <property type="match status" value="2"/>
</dbReference>
<keyword evidence="6" id="KW-0695">RNA-directed DNA polymerase</keyword>
<dbReference type="InterPro" id="IPR001878">
    <property type="entry name" value="Znf_CCHC"/>
</dbReference>
<reference evidence="6" key="2">
    <citation type="submission" date="2022-01" db="EMBL/GenBank/DDBJ databases">
        <authorList>
            <person name="Yamashiro T."/>
            <person name="Shiraishi A."/>
            <person name="Satake H."/>
            <person name="Nakayama K."/>
        </authorList>
    </citation>
    <scope>NUCLEOTIDE SEQUENCE</scope>
</reference>
<evidence type="ECO:0000256" key="3">
    <source>
        <dbReference type="PROSITE-ProRule" id="PRU00047"/>
    </source>
</evidence>
<feature type="domain" description="CCHC-type" evidence="5">
    <location>
        <begin position="246"/>
        <end position="261"/>
    </location>
</feature>
<dbReference type="PANTHER" id="PTHR15503">
    <property type="entry name" value="LDOC1 RELATED"/>
    <property type="match status" value="1"/>
</dbReference>
<evidence type="ECO:0000256" key="1">
    <source>
        <dbReference type="ARBA" id="ARBA00022670"/>
    </source>
</evidence>
<dbReference type="InterPro" id="IPR021109">
    <property type="entry name" value="Peptidase_aspartic_dom_sf"/>
</dbReference>
<dbReference type="EMBL" id="BQNB010009640">
    <property type="protein sequence ID" value="GJS66330.1"/>
    <property type="molecule type" value="Genomic_DNA"/>
</dbReference>
<dbReference type="InterPro" id="IPR043502">
    <property type="entry name" value="DNA/RNA_pol_sf"/>
</dbReference>
<dbReference type="PANTHER" id="PTHR15503:SF42">
    <property type="entry name" value="ZINC FINGER, CCHC-TYPE, RETROTRANSPOSON GAG DOMAIN, ASPARTIC PEPTIDASE DOMAIN PROTEIN-RELATED"/>
    <property type="match status" value="1"/>
</dbReference>
<evidence type="ECO:0000313" key="6">
    <source>
        <dbReference type="EMBL" id="GJS66330.1"/>
    </source>
</evidence>
<organism evidence="6 7">
    <name type="scientific">Tanacetum coccineum</name>
    <dbReference type="NCBI Taxonomy" id="301880"/>
    <lineage>
        <taxon>Eukaryota</taxon>
        <taxon>Viridiplantae</taxon>
        <taxon>Streptophyta</taxon>
        <taxon>Embryophyta</taxon>
        <taxon>Tracheophyta</taxon>
        <taxon>Spermatophyta</taxon>
        <taxon>Magnoliopsida</taxon>
        <taxon>eudicotyledons</taxon>
        <taxon>Gunneridae</taxon>
        <taxon>Pentapetalae</taxon>
        <taxon>asterids</taxon>
        <taxon>campanulids</taxon>
        <taxon>Asterales</taxon>
        <taxon>Asteraceae</taxon>
        <taxon>Asteroideae</taxon>
        <taxon>Anthemideae</taxon>
        <taxon>Anthemidinae</taxon>
        <taxon>Tanacetum</taxon>
    </lineage>
</organism>
<dbReference type="Gene3D" id="2.40.70.10">
    <property type="entry name" value="Acid Proteases"/>
    <property type="match status" value="1"/>
</dbReference>
<keyword evidence="2" id="KW-0238">DNA-binding</keyword>
<keyword evidence="3" id="KW-0862">Zinc</keyword>
<protein>
    <submittedName>
        <fullName evidence="6">Reverse transcriptase domain-containing protein</fullName>
    </submittedName>
</protein>
<dbReference type="InterPro" id="IPR032567">
    <property type="entry name" value="RTL1-rel"/>
</dbReference>
<name>A0ABQ4XM24_9ASTR</name>
<dbReference type="InterPro" id="IPR041577">
    <property type="entry name" value="RT_RNaseH_2"/>
</dbReference>
<keyword evidence="3" id="KW-0479">Metal-binding</keyword>
<evidence type="ECO:0000259" key="5">
    <source>
        <dbReference type="PROSITE" id="PS50158"/>
    </source>
</evidence>
<proteinExistence type="predicted"/>
<dbReference type="Pfam" id="PF08284">
    <property type="entry name" value="RVP_2"/>
    <property type="match status" value="1"/>
</dbReference>
<keyword evidence="7" id="KW-1185">Reference proteome</keyword>
<evidence type="ECO:0000256" key="4">
    <source>
        <dbReference type="SAM" id="MobiDB-lite"/>
    </source>
</evidence>
<feature type="region of interest" description="Disordered" evidence="4">
    <location>
        <begin position="37"/>
        <end position="90"/>
    </location>
</feature>
<dbReference type="SUPFAM" id="SSF56672">
    <property type="entry name" value="DNA/RNA polymerases"/>
    <property type="match status" value="1"/>
</dbReference>
<dbReference type="Pfam" id="PF17919">
    <property type="entry name" value="RT_RNaseH_2"/>
    <property type="match status" value="1"/>
</dbReference>
<evidence type="ECO:0000313" key="7">
    <source>
        <dbReference type="Proteomes" id="UP001151760"/>
    </source>
</evidence>
<accession>A0ABQ4XM24</accession>
<dbReference type="InterPro" id="IPR036875">
    <property type="entry name" value="Znf_CCHC_sf"/>
</dbReference>
<gene>
    <name evidence="6" type="ORF">Tco_0680894</name>
</gene>
<reference evidence="6" key="1">
    <citation type="journal article" date="2022" name="Int. J. Mol. Sci.">
        <title>Draft Genome of Tanacetum Coccineum: Genomic Comparison of Closely Related Tanacetum-Family Plants.</title>
        <authorList>
            <person name="Yamashiro T."/>
            <person name="Shiraishi A."/>
            <person name="Nakayama K."/>
            <person name="Satake H."/>
        </authorList>
    </citation>
    <scope>NUCLEOTIDE SEQUENCE</scope>
</reference>
<keyword evidence="1" id="KW-0645">Protease</keyword>
<feature type="domain" description="CCHC-type" evidence="5">
    <location>
        <begin position="214"/>
        <end position="229"/>
    </location>
</feature>
<dbReference type="Gene3D" id="4.10.60.10">
    <property type="entry name" value="Zinc finger, CCHC-type"/>
    <property type="match status" value="2"/>
</dbReference>
<keyword evidence="1" id="KW-0378">Hydrolase</keyword>
<keyword evidence="3" id="KW-0863">Zinc-finger</keyword>
<dbReference type="SUPFAM" id="SSF57756">
    <property type="entry name" value="Retrovirus zinc finger-like domains"/>
    <property type="match status" value="1"/>
</dbReference>
<dbReference type="SUPFAM" id="SSF50630">
    <property type="entry name" value="Acid proteases"/>
    <property type="match status" value="1"/>
</dbReference>
<feature type="compositionally biased region" description="Basic and acidic residues" evidence="4">
    <location>
        <begin position="165"/>
        <end position="178"/>
    </location>
</feature>